<evidence type="ECO:0000256" key="4">
    <source>
        <dbReference type="ARBA" id="ARBA00022449"/>
    </source>
</evidence>
<dbReference type="PANTHER" id="PTHR30341">
    <property type="entry name" value="SODIUM ION/PROTON ANTIPORTER NHAA-RELATED"/>
    <property type="match status" value="1"/>
</dbReference>
<dbReference type="HAMAP" id="MF_01844">
    <property type="entry name" value="NhaA"/>
    <property type="match status" value="1"/>
</dbReference>
<dbReference type="InterPro" id="IPR014710">
    <property type="entry name" value="RmlC-like_jellyroll"/>
</dbReference>
<keyword evidence="9 12" id="KW-0406">Ion transport</keyword>
<evidence type="ECO:0000256" key="2">
    <source>
        <dbReference type="ARBA" id="ARBA00007006"/>
    </source>
</evidence>
<feature type="transmembrane region" description="Helical" evidence="12">
    <location>
        <begin position="31"/>
        <end position="48"/>
    </location>
</feature>
<keyword evidence="16" id="KW-1185">Reference proteome</keyword>
<comment type="caution">
    <text evidence="15">The sequence shown here is derived from an EMBL/GenBank/DDBJ whole genome shotgun (WGS) entry which is preliminary data.</text>
</comment>
<keyword evidence="4 12" id="KW-0050">Antiport</keyword>
<dbReference type="Gene3D" id="1.20.1530.10">
    <property type="entry name" value="Na+/H+ antiporter like domain"/>
    <property type="match status" value="1"/>
</dbReference>
<evidence type="ECO:0000256" key="11">
    <source>
        <dbReference type="ARBA" id="ARBA00023201"/>
    </source>
</evidence>
<evidence type="ECO:0000256" key="10">
    <source>
        <dbReference type="ARBA" id="ARBA00023136"/>
    </source>
</evidence>
<dbReference type="EMBL" id="JBITLV010000001">
    <property type="protein sequence ID" value="MFI7585756.1"/>
    <property type="molecule type" value="Genomic_DNA"/>
</dbReference>
<name>A0ABW8AJI2_9ACTN</name>
<feature type="domain" description="Thioredoxin" evidence="14">
    <location>
        <begin position="421"/>
        <end position="617"/>
    </location>
</feature>
<evidence type="ECO:0000259" key="14">
    <source>
        <dbReference type="PROSITE" id="PS51352"/>
    </source>
</evidence>
<evidence type="ECO:0000313" key="16">
    <source>
        <dbReference type="Proteomes" id="UP001612915"/>
    </source>
</evidence>
<evidence type="ECO:0000256" key="12">
    <source>
        <dbReference type="HAMAP-Rule" id="MF_01844"/>
    </source>
</evidence>
<reference evidence="15 16" key="1">
    <citation type="submission" date="2024-10" db="EMBL/GenBank/DDBJ databases">
        <title>The Natural Products Discovery Center: Release of the First 8490 Sequenced Strains for Exploring Actinobacteria Biosynthetic Diversity.</title>
        <authorList>
            <person name="Kalkreuter E."/>
            <person name="Kautsar S.A."/>
            <person name="Yang D."/>
            <person name="Bader C.D."/>
            <person name="Teijaro C.N."/>
            <person name="Fluegel L."/>
            <person name="Davis C.M."/>
            <person name="Simpson J.R."/>
            <person name="Lauterbach L."/>
            <person name="Steele A.D."/>
            <person name="Gui C."/>
            <person name="Meng S."/>
            <person name="Li G."/>
            <person name="Viehrig K."/>
            <person name="Ye F."/>
            <person name="Su P."/>
            <person name="Kiefer A.F."/>
            <person name="Nichols A."/>
            <person name="Cepeda A.J."/>
            <person name="Yan W."/>
            <person name="Fan B."/>
            <person name="Jiang Y."/>
            <person name="Adhikari A."/>
            <person name="Zheng C.-J."/>
            <person name="Schuster L."/>
            <person name="Cowan T.M."/>
            <person name="Smanski M.J."/>
            <person name="Chevrette M.G."/>
            <person name="De Carvalho L.P.S."/>
            <person name="Shen B."/>
        </authorList>
    </citation>
    <scope>NUCLEOTIDE SEQUENCE [LARGE SCALE GENOMIC DNA]</scope>
    <source>
        <strain evidence="15 16">NPDC049639</strain>
    </source>
</reference>
<dbReference type="NCBIfam" id="TIGR00773">
    <property type="entry name" value="NhaA"/>
    <property type="match status" value="1"/>
</dbReference>
<feature type="transmembrane region" description="Helical" evidence="12">
    <location>
        <begin position="113"/>
        <end position="134"/>
    </location>
</feature>
<dbReference type="SUPFAM" id="SSF52833">
    <property type="entry name" value="Thioredoxin-like"/>
    <property type="match status" value="1"/>
</dbReference>
<feature type="transmembrane region" description="Helical" evidence="12">
    <location>
        <begin position="173"/>
        <end position="192"/>
    </location>
</feature>
<dbReference type="Pfam" id="PF13462">
    <property type="entry name" value="Thioredoxin_4"/>
    <property type="match status" value="1"/>
</dbReference>
<dbReference type="RefSeq" id="WP_398274187.1">
    <property type="nucleotide sequence ID" value="NZ_JBITLV010000001.1"/>
</dbReference>
<organism evidence="15 16">
    <name type="scientific">Spongisporangium articulatum</name>
    <dbReference type="NCBI Taxonomy" id="3362603"/>
    <lineage>
        <taxon>Bacteria</taxon>
        <taxon>Bacillati</taxon>
        <taxon>Actinomycetota</taxon>
        <taxon>Actinomycetes</taxon>
        <taxon>Kineosporiales</taxon>
        <taxon>Kineosporiaceae</taxon>
        <taxon>Spongisporangium</taxon>
    </lineage>
</organism>
<evidence type="ECO:0000256" key="7">
    <source>
        <dbReference type="ARBA" id="ARBA00022989"/>
    </source>
</evidence>
<dbReference type="InterPro" id="IPR000595">
    <property type="entry name" value="cNMP-bd_dom"/>
</dbReference>
<evidence type="ECO:0000256" key="5">
    <source>
        <dbReference type="ARBA" id="ARBA00022475"/>
    </source>
</evidence>
<feature type="transmembrane region" description="Helical" evidence="12">
    <location>
        <begin position="307"/>
        <end position="325"/>
    </location>
</feature>
<comment type="similarity">
    <text evidence="12">Belongs to the NhaA Na(+)/H(+) (TC 2.A.33) antiporter family.</text>
</comment>
<dbReference type="InterPro" id="IPR036249">
    <property type="entry name" value="Thioredoxin-like_sf"/>
</dbReference>
<dbReference type="CDD" id="cd00038">
    <property type="entry name" value="CAP_ED"/>
    <property type="match status" value="1"/>
</dbReference>
<comment type="subcellular location">
    <subcellularLocation>
        <location evidence="1">Cell inner membrane</location>
        <topology evidence="1">Multi-pass membrane protein</topology>
    </subcellularLocation>
    <subcellularLocation>
        <location evidence="12">Cell membrane</location>
        <topology evidence="12">Multi-pass membrane protein</topology>
    </subcellularLocation>
</comment>
<evidence type="ECO:0000256" key="8">
    <source>
        <dbReference type="ARBA" id="ARBA00023053"/>
    </source>
</evidence>
<keyword evidence="5 12" id="KW-1003">Cell membrane</keyword>
<dbReference type="PROSITE" id="PS50042">
    <property type="entry name" value="CNMP_BINDING_3"/>
    <property type="match status" value="1"/>
</dbReference>
<dbReference type="Proteomes" id="UP001612915">
    <property type="component" value="Unassembled WGS sequence"/>
</dbReference>
<dbReference type="InterPro" id="IPR013766">
    <property type="entry name" value="Thioredoxin_domain"/>
</dbReference>
<feature type="transmembrane region" description="Helical" evidence="12">
    <location>
        <begin position="376"/>
        <end position="399"/>
    </location>
</feature>
<feature type="transmembrane region" description="Helical" evidence="12">
    <location>
        <begin position="411"/>
        <end position="428"/>
    </location>
</feature>
<keyword evidence="11 12" id="KW-0739">Sodium transport</keyword>
<dbReference type="Pfam" id="PF00027">
    <property type="entry name" value="cNMP_binding"/>
    <property type="match status" value="1"/>
</dbReference>
<dbReference type="InterPro" id="IPR023171">
    <property type="entry name" value="Na/H_antiporter_dom_sf"/>
</dbReference>
<dbReference type="SUPFAM" id="SSF51206">
    <property type="entry name" value="cAMP-binding domain-like"/>
    <property type="match status" value="1"/>
</dbReference>
<evidence type="ECO:0000256" key="1">
    <source>
        <dbReference type="ARBA" id="ARBA00004429"/>
    </source>
</evidence>
<feature type="domain" description="Cyclic nucleotide-binding" evidence="13">
    <location>
        <begin position="672"/>
        <end position="774"/>
    </location>
</feature>
<dbReference type="InterPro" id="IPR004670">
    <property type="entry name" value="NhaA"/>
</dbReference>
<keyword evidence="10 12" id="KW-0472">Membrane</keyword>
<keyword evidence="3 12" id="KW-0813">Transport</keyword>
<dbReference type="InterPro" id="IPR018490">
    <property type="entry name" value="cNMP-bd_dom_sf"/>
</dbReference>
<evidence type="ECO:0000313" key="15">
    <source>
        <dbReference type="EMBL" id="MFI7585756.1"/>
    </source>
</evidence>
<comment type="function">
    <text evidence="12">Na(+)/H(+) antiporter that extrudes sodium in exchange for external protons.</text>
</comment>
<evidence type="ECO:0000259" key="13">
    <source>
        <dbReference type="PROSITE" id="PS50042"/>
    </source>
</evidence>
<keyword evidence="7 12" id="KW-1133">Transmembrane helix</keyword>
<dbReference type="PROSITE" id="PS51352">
    <property type="entry name" value="THIOREDOXIN_2"/>
    <property type="match status" value="1"/>
</dbReference>
<keyword evidence="8 12" id="KW-0915">Sodium</keyword>
<accession>A0ABW8AJI2</accession>
<sequence length="810" mass="86078">MSTATTSLGQTVSAKATRTAAKLRRRLTPEVTSTALLLLGVIGALVWANDPWGHSYDEFWHEHVALSAGGHAIDLSLQHWVNDGLMTLFFFVIGLEVRRDLALGELTDRTRLIVPSLAALGGVLAPALVYLAVVRGGPDAGGWGAVVATDTAFLLGILALVGPSSSSGLRVFLLSLSVVDDVVALTIVAVVYSDEVSVPALALAAVAIATIVVLTHLRIWRGGAYLVVGLVMWVAMIESGVHPSVGGILLGLLVAAYSPRPQDVDRAAALARAFRQSPLPGLARLTKLSVERAVSTNERLQELLRPWTALVIVPVFALANAGVGLDGAALRAAVHSPVMWGVVAGLVLGKPLGIGLTTSLGARLRPETIPPGVSMLQLWGGAALGGIGFTVSLFVIDLAFDGSEAADDAKIGVLAAVLASTVMSWALFRLSAWRHPEQDGARPIILDLPVDPSRDHIRGPVDALVTLVEYGDFECPFCGRATGTVAEVRARFGDRLRYVFRHLPLSDVHPNAQLAAEAAEAAGAQGAFWEMHDRLFEHQGQLTAGDLVQHAAALGLDVPRFARELGSGVYAERVAQDRASAAASGADGTPTFFVGDRRVVGQYDAETLTNLLHEAKMAAGYRMPARPPHADVDDALWETSQLTPGTRSRSWRPLTRADMDEPIAETPDLLGSYPRLDAEQLRILERYGARRRAEAAEVLAHIGEAGYALFVVLSGMAIVVGGDKNDHRLVSAHGPGRFLGELSLLTGEPPVLALKMHDPGEVLVVPRDRLPQLFADHPDLAALINRAMLLRRGLLLGVEGEEPAAEPVTR</sequence>
<dbReference type="PANTHER" id="PTHR30341:SF0">
    <property type="entry name" value="NA(+)_H(+) ANTIPORTER NHAA"/>
    <property type="match status" value="1"/>
</dbReference>
<dbReference type="Gene3D" id="2.60.120.10">
    <property type="entry name" value="Jelly Rolls"/>
    <property type="match status" value="1"/>
</dbReference>
<feature type="transmembrane region" description="Helical" evidence="12">
    <location>
        <begin position="140"/>
        <end position="161"/>
    </location>
</feature>
<feature type="transmembrane region" description="Helical" evidence="12">
    <location>
        <begin position="198"/>
        <end position="217"/>
    </location>
</feature>
<evidence type="ECO:0000256" key="9">
    <source>
        <dbReference type="ARBA" id="ARBA00023065"/>
    </source>
</evidence>
<feature type="transmembrane region" description="Helical" evidence="12">
    <location>
        <begin position="224"/>
        <end position="257"/>
    </location>
</feature>
<feature type="transmembrane region" description="Helical" evidence="12">
    <location>
        <begin position="337"/>
        <end position="356"/>
    </location>
</feature>
<protein>
    <recommendedName>
        <fullName evidence="12">Na(+)/H(+) antiporter NhaA</fullName>
    </recommendedName>
    <alternativeName>
        <fullName evidence="12">Sodium/proton antiporter NhaA</fullName>
    </alternativeName>
</protein>
<evidence type="ECO:0000256" key="3">
    <source>
        <dbReference type="ARBA" id="ARBA00022448"/>
    </source>
</evidence>
<dbReference type="InterPro" id="IPR012336">
    <property type="entry name" value="Thioredoxin-like_fold"/>
</dbReference>
<proteinExistence type="inferred from homology"/>
<comment type="catalytic activity">
    <reaction evidence="12">
        <text>Na(+)(in) + 2 H(+)(out) = Na(+)(out) + 2 H(+)(in)</text>
        <dbReference type="Rhea" id="RHEA:29251"/>
        <dbReference type="ChEBI" id="CHEBI:15378"/>
        <dbReference type="ChEBI" id="CHEBI:29101"/>
    </reaction>
</comment>
<dbReference type="Pfam" id="PF06965">
    <property type="entry name" value="Na_H_antiport_1"/>
    <property type="match status" value="1"/>
</dbReference>
<keyword evidence="6 12" id="KW-0812">Transmembrane</keyword>
<dbReference type="SMART" id="SM00100">
    <property type="entry name" value="cNMP"/>
    <property type="match status" value="1"/>
</dbReference>
<gene>
    <name evidence="12 15" type="primary">nhaA</name>
    <name evidence="15" type="ORF">ACIB24_01630</name>
</gene>
<comment type="similarity">
    <text evidence="2">In the N-terminal section; belongs to the NhaA Na(+)/H(+) (TC 2.A.33) antiporter family.</text>
</comment>
<evidence type="ECO:0000256" key="6">
    <source>
        <dbReference type="ARBA" id="ARBA00022692"/>
    </source>
</evidence>
<dbReference type="Gene3D" id="3.40.30.10">
    <property type="entry name" value="Glutaredoxin"/>
    <property type="match status" value="1"/>
</dbReference>